<dbReference type="InterPro" id="IPR002933">
    <property type="entry name" value="Peptidase_M20"/>
</dbReference>
<dbReference type="GO" id="GO:0008777">
    <property type="term" value="F:acetylornithine deacetylase activity"/>
    <property type="evidence" value="ECO:0007669"/>
    <property type="project" value="TreeGrafter"/>
</dbReference>
<dbReference type="PANTHER" id="PTHR43808">
    <property type="entry name" value="ACETYLORNITHINE DEACETYLASE"/>
    <property type="match status" value="1"/>
</dbReference>
<evidence type="ECO:0000256" key="2">
    <source>
        <dbReference type="ARBA" id="ARBA00022490"/>
    </source>
</evidence>
<evidence type="ECO:0000256" key="3">
    <source>
        <dbReference type="ARBA" id="ARBA00022571"/>
    </source>
</evidence>
<comment type="caution">
    <text evidence="9">The sequence shown here is derived from an EMBL/GenBank/DDBJ whole genome shotgun (WGS) entry which is preliminary data.</text>
</comment>
<dbReference type="EMBL" id="LAZR01001333">
    <property type="protein sequence ID" value="KKN46402.1"/>
    <property type="molecule type" value="Genomic_DNA"/>
</dbReference>
<dbReference type="GO" id="GO:0006526">
    <property type="term" value="P:L-arginine biosynthetic process"/>
    <property type="evidence" value="ECO:0007669"/>
    <property type="project" value="UniProtKB-KW"/>
</dbReference>
<evidence type="ECO:0000256" key="7">
    <source>
        <dbReference type="ARBA" id="ARBA00022833"/>
    </source>
</evidence>
<dbReference type="GO" id="GO:0005737">
    <property type="term" value="C:cytoplasm"/>
    <property type="evidence" value="ECO:0007669"/>
    <property type="project" value="UniProtKB-SubCell"/>
</dbReference>
<keyword evidence="6" id="KW-0378">Hydrolase</keyword>
<evidence type="ECO:0000256" key="1">
    <source>
        <dbReference type="ARBA" id="ARBA00004496"/>
    </source>
</evidence>
<dbReference type="InterPro" id="IPR036264">
    <property type="entry name" value="Bact_exopeptidase_dim_dom"/>
</dbReference>
<evidence type="ECO:0000259" key="8">
    <source>
        <dbReference type="Pfam" id="PF07687"/>
    </source>
</evidence>
<dbReference type="Pfam" id="PF01546">
    <property type="entry name" value="Peptidase_M20"/>
    <property type="match status" value="1"/>
</dbReference>
<feature type="domain" description="Peptidase M20 dimerisation" evidence="8">
    <location>
        <begin position="193"/>
        <end position="302"/>
    </location>
</feature>
<dbReference type="AlphaFoldDB" id="A0A0F9RAN7"/>
<organism evidence="9">
    <name type="scientific">marine sediment metagenome</name>
    <dbReference type="NCBI Taxonomy" id="412755"/>
    <lineage>
        <taxon>unclassified sequences</taxon>
        <taxon>metagenomes</taxon>
        <taxon>ecological metagenomes</taxon>
    </lineage>
</organism>
<dbReference type="SUPFAM" id="SSF55031">
    <property type="entry name" value="Bacterial exopeptidase dimerisation domain"/>
    <property type="match status" value="1"/>
</dbReference>
<dbReference type="GO" id="GO:0046872">
    <property type="term" value="F:metal ion binding"/>
    <property type="evidence" value="ECO:0007669"/>
    <property type="project" value="UniProtKB-KW"/>
</dbReference>
<dbReference type="Gene3D" id="3.30.70.360">
    <property type="match status" value="1"/>
</dbReference>
<protein>
    <recommendedName>
        <fullName evidence="8">Peptidase M20 dimerisation domain-containing protein</fullName>
    </recommendedName>
</protein>
<reference evidence="9" key="1">
    <citation type="journal article" date="2015" name="Nature">
        <title>Complex archaea that bridge the gap between prokaryotes and eukaryotes.</title>
        <authorList>
            <person name="Spang A."/>
            <person name="Saw J.H."/>
            <person name="Jorgensen S.L."/>
            <person name="Zaremba-Niedzwiedzka K."/>
            <person name="Martijn J."/>
            <person name="Lind A.E."/>
            <person name="van Eijk R."/>
            <person name="Schleper C."/>
            <person name="Guy L."/>
            <person name="Ettema T.J."/>
        </authorList>
    </citation>
    <scope>NUCLEOTIDE SEQUENCE</scope>
</reference>
<keyword evidence="5" id="KW-0479">Metal-binding</keyword>
<gene>
    <name evidence="9" type="ORF">LCGC14_0673390</name>
</gene>
<proteinExistence type="inferred from homology"/>
<accession>A0A0F9RAN7</accession>
<dbReference type="FunFam" id="3.30.70.360:FF:000003">
    <property type="entry name" value="Acetylornithine deacetylase"/>
    <property type="match status" value="1"/>
</dbReference>
<dbReference type="InterPro" id="IPR050072">
    <property type="entry name" value="Peptidase_M20A"/>
</dbReference>
<keyword evidence="4" id="KW-0028">Amino-acid biosynthesis</keyword>
<dbReference type="HAMAP" id="MF_01108">
    <property type="entry name" value="ArgE"/>
    <property type="match status" value="1"/>
</dbReference>
<evidence type="ECO:0000256" key="6">
    <source>
        <dbReference type="ARBA" id="ARBA00022801"/>
    </source>
</evidence>
<dbReference type="SUPFAM" id="SSF53187">
    <property type="entry name" value="Zn-dependent exopeptidases"/>
    <property type="match status" value="1"/>
</dbReference>
<dbReference type="PANTHER" id="PTHR43808:SF1">
    <property type="entry name" value="ACETYLORNITHINE DEACETYLASE"/>
    <property type="match status" value="1"/>
</dbReference>
<dbReference type="CDD" id="cd03894">
    <property type="entry name" value="M20_ArgE"/>
    <property type="match status" value="1"/>
</dbReference>
<dbReference type="InterPro" id="IPR010169">
    <property type="entry name" value="AcOrn-deacetyl"/>
</dbReference>
<evidence type="ECO:0000313" key="9">
    <source>
        <dbReference type="EMBL" id="KKN46402.1"/>
    </source>
</evidence>
<dbReference type="Pfam" id="PF07687">
    <property type="entry name" value="M20_dimer"/>
    <property type="match status" value="1"/>
</dbReference>
<dbReference type="NCBIfam" id="NF003474">
    <property type="entry name" value="PRK05111.1"/>
    <property type="match status" value="1"/>
</dbReference>
<name>A0A0F9RAN7_9ZZZZ</name>
<sequence>MQQFHDDTESRKSTSRAETVPGVREMLTTLISLPSISSASAEWDHSNEPVVRTLGEWLEALGFSVELLAVPDMPGKYNLIATLGSGSGGLVLSGHTDTVPFDDKRWQSDPFVLTERDNRWYGLGTCDMKGFFPLAIEAAKAFTAADLKQPLIILATADEETSMNGARALAEAGKPNARYAVIGEPTSLKPVRMHKGIMMERLVFEGQSGHSSDPGLGRNALEGMHEALGELLALRTDWQAQYRNTNFDVQVPTLNLGCIHGGDNPNRICARCELHFDLRPLPGMSMDSLRQAILHRIAPVAERRELLMAFEPLFDGVPPFETPADAELVKACEQLTGHTAHAVAFATEAPWLQKLGMETLVMGPGSIDQAHQPDEYLEMSQLEPTVSILRGLIRKFCL</sequence>
<comment type="subcellular location">
    <subcellularLocation>
        <location evidence="1">Cytoplasm</location>
    </subcellularLocation>
</comment>
<keyword evidence="7" id="KW-0862">Zinc</keyword>
<evidence type="ECO:0000256" key="4">
    <source>
        <dbReference type="ARBA" id="ARBA00022605"/>
    </source>
</evidence>
<dbReference type="InterPro" id="IPR011650">
    <property type="entry name" value="Peptidase_M20_dimer"/>
</dbReference>
<dbReference type="NCBIfam" id="TIGR01892">
    <property type="entry name" value="AcOrn-deacetyl"/>
    <property type="match status" value="1"/>
</dbReference>
<keyword evidence="2" id="KW-0963">Cytoplasm</keyword>
<keyword evidence="3" id="KW-0055">Arginine biosynthesis</keyword>
<evidence type="ECO:0000256" key="5">
    <source>
        <dbReference type="ARBA" id="ARBA00022723"/>
    </source>
</evidence>
<dbReference type="Gene3D" id="3.40.630.10">
    <property type="entry name" value="Zn peptidases"/>
    <property type="match status" value="1"/>
</dbReference>